<feature type="non-terminal residue" evidence="2">
    <location>
        <position position="1"/>
    </location>
</feature>
<evidence type="ECO:0000313" key="3">
    <source>
        <dbReference type="Proteomes" id="UP001233999"/>
    </source>
</evidence>
<reference evidence="2" key="1">
    <citation type="journal article" date="2023" name="IScience">
        <title>Live-bearing cockroach genome reveals convergent evolutionary mechanisms linked to viviparity in insects and beyond.</title>
        <authorList>
            <person name="Fouks B."/>
            <person name="Harrison M.C."/>
            <person name="Mikhailova A.A."/>
            <person name="Marchal E."/>
            <person name="English S."/>
            <person name="Carruthers M."/>
            <person name="Jennings E.C."/>
            <person name="Chiamaka E.L."/>
            <person name="Frigard R.A."/>
            <person name="Pippel M."/>
            <person name="Attardo G.M."/>
            <person name="Benoit J.B."/>
            <person name="Bornberg-Bauer E."/>
            <person name="Tobe S.S."/>
        </authorList>
    </citation>
    <scope>NUCLEOTIDE SEQUENCE</scope>
    <source>
        <strain evidence="2">Stay&amp;Tobe</strain>
    </source>
</reference>
<keyword evidence="1" id="KW-0472">Membrane</keyword>
<proteinExistence type="predicted"/>
<reference evidence="2" key="2">
    <citation type="submission" date="2023-05" db="EMBL/GenBank/DDBJ databases">
        <authorList>
            <person name="Fouks B."/>
        </authorList>
    </citation>
    <scope>NUCLEOTIDE SEQUENCE</scope>
    <source>
        <strain evidence="2">Stay&amp;Tobe</strain>
        <tissue evidence="2">Testes</tissue>
    </source>
</reference>
<gene>
    <name evidence="2" type="ORF">L9F63_011662</name>
</gene>
<dbReference type="AlphaFoldDB" id="A0AAD8EPV2"/>
<feature type="non-terminal residue" evidence="2">
    <location>
        <position position="66"/>
    </location>
</feature>
<evidence type="ECO:0000313" key="2">
    <source>
        <dbReference type="EMBL" id="KAJ9597477.1"/>
    </source>
</evidence>
<evidence type="ECO:0000256" key="1">
    <source>
        <dbReference type="SAM" id="Phobius"/>
    </source>
</evidence>
<dbReference type="Proteomes" id="UP001233999">
    <property type="component" value="Unassembled WGS sequence"/>
</dbReference>
<accession>A0AAD8EPV2</accession>
<sequence length="66" mass="8040">TGNYFAYLVLFNCWVTNSLMIRQCIFVPKQVRKNATKEYVSSLRWYENFQFYGCYVNNKKSESREY</sequence>
<keyword evidence="1" id="KW-1133">Transmembrane helix</keyword>
<name>A0AAD8EPV2_DIPPU</name>
<dbReference type="EMBL" id="JASPKZ010001606">
    <property type="protein sequence ID" value="KAJ9597477.1"/>
    <property type="molecule type" value="Genomic_DNA"/>
</dbReference>
<keyword evidence="3" id="KW-1185">Reference proteome</keyword>
<feature type="transmembrane region" description="Helical" evidence="1">
    <location>
        <begin position="6"/>
        <end position="27"/>
    </location>
</feature>
<organism evidence="2 3">
    <name type="scientific">Diploptera punctata</name>
    <name type="common">Pacific beetle cockroach</name>
    <dbReference type="NCBI Taxonomy" id="6984"/>
    <lineage>
        <taxon>Eukaryota</taxon>
        <taxon>Metazoa</taxon>
        <taxon>Ecdysozoa</taxon>
        <taxon>Arthropoda</taxon>
        <taxon>Hexapoda</taxon>
        <taxon>Insecta</taxon>
        <taxon>Pterygota</taxon>
        <taxon>Neoptera</taxon>
        <taxon>Polyneoptera</taxon>
        <taxon>Dictyoptera</taxon>
        <taxon>Blattodea</taxon>
        <taxon>Blaberoidea</taxon>
        <taxon>Blaberidae</taxon>
        <taxon>Diplopterinae</taxon>
        <taxon>Diploptera</taxon>
    </lineage>
</organism>
<comment type="caution">
    <text evidence="2">The sequence shown here is derived from an EMBL/GenBank/DDBJ whole genome shotgun (WGS) entry which is preliminary data.</text>
</comment>
<keyword evidence="1" id="KW-0812">Transmembrane</keyword>
<protein>
    <submittedName>
        <fullName evidence="2">Uncharacterized protein</fullName>
    </submittedName>
</protein>